<proteinExistence type="predicted"/>
<dbReference type="SMART" id="SM00248">
    <property type="entry name" value="ANK"/>
    <property type="match status" value="14"/>
</dbReference>
<dbReference type="Pfam" id="PF00076">
    <property type="entry name" value="RRM_1"/>
    <property type="match status" value="1"/>
</dbReference>
<evidence type="ECO:0000313" key="3">
    <source>
        <dbReference type="EMBL" id="KAK8854358.1"/>
    </source>
</evidence>
<dbReference type="Gene3D" id="1.25.40.20">
    <property type="entry name" value="Ankyrin repeat-containing domain"/>
    <property type="match status" value="3"/>
</dbReference>
<keyword evidence="4" id="KW-1185">Reference proteome</keyword>
<dbReference type="Proteomes" id="UP001470230">
    <property type="component" value="Unassembled WGS sequence"/>
</dbReference>
<dbReference type="Pfam" id="PF12796">
    <property type="entry name" value="Ank_2"/>
    <property type="match status" value="3"/>
</dbReference>
<dbReference type="PANTHER" id="PTHR24125:SF5">
    <property type="entry name" value="ANKYRIN REPEAT PROTEIN"/>
    <property type="match status" value="1"/>
</dbReference>
<dbReference type="InterPro" id="IPR036770">
    <property type="entry name" value="Ankyrin_rpt-contain_sf"/>
</dbReference>
<protein>
    <recommendedName>
        <fullName evidence="2">RRM domain-containing protein</fullName>
    </recommendedName>
</protein>
<dbReference type="EMBL" id="JAPFFF010000021">
    <property type="protein sequence ID" value="KAK8854358.1"/>
    <property type="molecule type" value="Genomic_DNA"/>
</dbReference>
<accession>A0ABR2HXI8</accession>
<dbReference type="PROSITE" id="PS50102">
    <property type="entry name" value="RRM"/>
    <property type="match status" value="1"/>
</dbReference>
<dbReference type="SUPFAM" id="SSF48403">
    <property type="entry name" value="Ankyrin repeat"/>
    <property type="match status" value="2"/>
</dbReference>
<dbReference type="InterPro" id="IPR035979">
    <property type="entry name" value="RBD_domain_sf"/>
</dbReference>
<feature type="domain" description="RRM" evidence="2">
    <location>
        <begin position="1718"/>
        <end position="1790"/>
    </location>
</feature>
<gene>
    <name evidence="3" type="ORF">M9Y10_016918</name>
</gene>
<organism evidence="3 4">
    <name type="scientific">Tritrichomonas musculus</name>
    <dbReference type="NCBI Taxonomy" id="1915356"/>
    <lineage>
        <taxon>Eukaryota</taxon>
        <taxon>Metamonada</taxon>
        <taxon>Parabasalia</taxon>
        <taxon>Tritrichomonadida</taxon>
        <taxon>Tritrichomonadidae</taxon>
        <taxon>Tritrichomonas</taxon>
    </lineage>
</organism>
<name>A0ABR2HXI8_9EUKA</name>
<dbReference type="InterPro" id="IPR012677">
    <property type="entry name" value="Nucleotide-bd_a/b_plait_sf"/>
</dbReference>
<dbReference type="Gene3D" id="3.30.70.330">
    <property type="match status" value="1"/>
</dbReference>
<dbReference type="InterPro" id="IPR000504">
    <property type="entry name" value="RRM_dom"/>
</dbReference>
<dbReference type="InterPro" id="IPR052457">
    <property type="entry name" value="Ankyrin-DD_containing_protein"/>
</dbReference>
<reference evidence="3 4" key="1">
    <citation type="submission" date="2024-04" db="EMBL/GenBank/DDBJ databases">
        <title>Tritrichomonas musculus Genome.</title>
        <authorList>
            <person name="Alves-Ferreira E."/>
            <person name="Grigg M."/>
            <person name="Lorenzi H."/>
            <person name="Galac M."/>
        </authorList>
    </citation>
    <scope>NUCLEOTIDE SEQUENCE [LARGE SCALE GENOMIC DNA]</scope>
    <source>
        <strain evidence="3 4">EAF2021</strain>
    </source>
</reference>
<dbReference type="SUPFAM" id="SSF140860">
    <property type="entry name" value="Pseudo ankyrin repeat-like"/>
    <property type="match status" value="1"/>
</dbReference>
<sequence>MFMFNRTNQDENFKILLNYPADKLLTYIKEPNSKSLCLINKKNLTNIFQVLPKKFKITTLNGSSNFNIEILKIASPIISSLLQKDSNVTQYHIDIEDEKGFLVKLEQLFQGQAVIIAKDECFNFIKFLNLLKIKVRDDSNKPINNLDLNRAMIDINALIQNLKKDHSFTIKTNKREYQCSSIGINSSLILNEFIKSNPESNVYSYDFSDEFGEFQPICDFFNFEKVSITTKNMDSIKEIAEELKISPILNEINNFLDDYEKFTEILDEQQESADQINDLFDLLSNIRQKTVKTVKDEILESNWSKTVEDVQELASFILQIIDSNLLVHKDLIDLLIELDSESNDTNKLNILIPIIVKNLMKSFGKNIQNCSFIHHLSQKGFISKDEIIENVNKKAYQFEIEIDRLNQPNINNFTNNPNINNGPLHNFSFRNNNQNQKPIKKKVLKTDTCILLWFLPEIIESKSLKNAEMLEGYGKCADSFVKSYFYKIDSYKKMRDSGEPDDELTLALRYDDVDKFQSIISNGQLHNQKGTVPYNMYEEFVPNGLTRYLNYSAAYGSIKCFKYLLLNHEKIDKHTFKFAVYGGNFEIIKIVDQKISEDNIDNDVINVPPKKAFNLNGNQLFANRQRNWNSDFTIVNNFIENVVLTSKMIYSIVPSIIKHQNDLFDWILAKSEINIDFDSFSDLISISIESGNAHSFTGLLEKCFEDAKNYLFDTIIEDACRKGYYRLLKILVAAVENLMSQNDQALMLPNSSNNGYNLSLSYKRPIVDPRKCTKIYIISFGNLSILKLFIPKLVQEDLENILAYAFYDGNVDIVKYIFDLAKKNSFQFTEQNIDIFILHSLSQKNGYLYDYLIEQIKALNPSIFENIKWSISYVNNAAFNNNVKAAKDITNIIFKENPNEDFRDAFLNAVQSNSTELCQFFIDKKVFISFENLKEDMCRISNISKDIFPIISNNFPSDIFHDLCKKFVEQSIYYQNEYVLENVLKELPESDNVLIKAVETHDPKIVKIILKYINKPKFINKRTPNGTALCIAVQNDDFEIVQLLISVPEIDVNLYDSFKNTPLIIAANNFNLEIFNLILDYYGDDIKYQQWQIDVLVEKALYLLISPNSEQDAKIEPVINRILEIKYIESNIFDKYFTEFCNKNNVEAVKRLLDLDKTNPNIYDPQSGNTNLINAIRNSNLIIAELLIKHPKTNINFRNNSDETPLTIAVSHSLNGIVEQLINDEKFDKEESLFNYAFCNSNPEITKILMNSKYLDINDDVYTLQNHPFVKISNYGFFMDKSNETMLIYAVKEQKEDLIDIIIQHPNFDIKKSKLNQAILESLKESKNINIFNKLIQKSDLDEFNKTYVKDALNWFAIYNESSKSKNSVSQVLSAVLNTPGLVFDKDCIINTFGVFFDNYFSFASLNVDSLIVLIDFDRKHNNFIDLNKLRPNGKSCWTSSFKKDPILFDFLLKNDVDPNIQDKFGVYPLQFQFYLKSFDNALKLINSGKIDFNKKIPDFNLVGSANIYESLETKNTRELRQSLNDFYSKGQYFSKKNFVNYTTYLHIAAGFESSEALKQILDKKVIDVNAEDYLGNTPLMDACRFNQGANVEILFKMDDLDYLHKNKEGKDALHILDPSLPENDEEIKSKNDYLMKLMIYLDTPEPNLKSNDNSSTWGSSSNNSAWGTPSKNFTWGSSKSNNAYLGSSIKVQKANVIPFQHSTPKQNYTNSFLKKSRTVFFSNIPFNYSVDKFKEFVQSFGQTSTINCIFSKGVAFVTYNDIRDSEKAKEKANGSFLDSRPIKTSFALHDQISSESCSTILVRSNENPSKIELQEVIQKMKVFGDIMWAAVEGQPFTFVVEYYNILDARKAMKEQFIQIGSEKVKLEYKIENENKSDYIPRLKQVTPHQLPQIISKKPDLESQNLNMKSDLKSQNLNMKSDLESPQQPNRLELYHTKKKISIDANPDSNNDGIHHKRIKRRTVKHAIDDDDDDIPFYSRGTFQMYQTPQYIPNGIFQQQSNLIPLYNQSGFVQPQIIQYPHNYQSGTIIQQQMNLILISRDLNQERFNQQMIEQEQLMNSLSRHRKSKRKK</sequence>
<dbReference type="PANTHER" id="PTHR24125">
    <property type="entry name" value="ANKYRIN REPEAT AND DEATH DOMAIN-CONTAINING PROTEIN"/>
    <property type="match status" value="1"/>
</dbReference>
<evidence type="ECO:0000313" key="4">
    <source>
        <dbReference type="Proteomes" id="UP001470230"/>
    </source>
</evidence>
<evidence type="ECO:0000256" key="1">
    <source>
        <dbReference type="PROSITE-ProRule" id="PRU00176"/>
    </source>
</evidence>
<evidence type="ECO:0000259" key="2">
    <source>
        <dbReference type="PROSITE" id="PS50102"/>
    </source>
</evidence>
<dbReference type="SMART" id="SM00360">
    <property type="entry name" value="RRM"/>
    <property type="match status" value="2"/>
</dbReference>
<comment type="caution">
    <text evidence="3">The sequence shown here is derived from an EMBL/GenBank/DDBJ whole genome shotgun (WGS) entry which is preliminary data.</text>
</comment>
<dbReference type="InterPro" id="IPR002110">
    <property type="entry name" value="Ankyrin_rpt"/>
</dbReference>
<keyword evidence="1" id="KW-0694">RNA-binding</keyword>
<dbReference type="SUPFAM" id="SSF54928">
    <property type="entry name" value="RNA-binding domain, RBD"/>
    <property type="match status" value="1"/>
</dbReference>